<name>A0AAV7QF23_PLEWA</name>
<organism evidence="1 2">
    <name type="scientific">Pleurodeles waltl</name>
    <name type="common">Iberian ribbed newt</name>
    <dbReference type="NCBI Taxonomy" id="8319"/>
    <lineage>
        <taxon>Eukaryota</taxon>
        <taxon>Metazoa</taxon>
        <taxon>Chordata</taxon>
        <taxon>Craniata</taxon>
        <taxon>Vertebrata</taxon>
        <taxon>Euteleostomi</taxon>
        <taxon>Amphibia</taxon>
        <taxon>Batrachia</taxon>
        <taxon>Caudata</taxon>
        <taxon>Salamandroidea</taxon>
        <taxon>Salamandridae</taxon>
        <taxon>Pleurodelinae</taxon>
        <taxon>Pleurodeles</taxon>
    </lineage>
</organism>
<accession>A0AAV7QF23</accession>
<protein>
    <submittedName>
        <fullName evidence="1">Uncharacterized protein</fullName>
    </submittedName>
</protein>
<feature type="non-terminal residue" evidence="1">
    <location>
        <position position="52"/>
    </location>
</feature>
<keyword evidence="2" id="KW-1185">Reference proteome</keyword>
<evidence type="ECO:0000313" key="2">
    <source>
        <dbReference type="Proteomes" id="UP001066276"/>
    </source>
</evidence>
<sequence>VGIRARLSSGGLNKRGPLFGVVGIGPHQKLPLFTETNTGRLFIFCYTGSAKS</sequence>
<evidence type="ECO:0000313" key="1">
    <source>
        <dbReference type="EMBL" id="KAJ1138219.1"/>
    </source>
</evidence>
<reference evidence="1" key="1">
    <citation type="journal article" date="2022" name="bioRxiv">
        <title>Sequencing and chromosome-scale assembly of the giantPleurodeles waltlgenome.</title>
        <authorList>
            <person name="Brown T."/>
            <person name="Elewa A."/>
            <person name="Iarovenko S."/>
            <person name="Subramanian E."/>
            <person name="Araus A.J."/>
            <person name="Petzold A."/>
            <person name="Susuki M."/>
            <person name="Suzuki K.-i.T."/>
            <person name="Hayashi T."/>
            <person name="Toyoda A."/>
            <person name="Oliveira C."/>
            <person name="Osipova E."/>
            <person name="Leigh N.D."/>
            <person name="Simon A."/>
            <person name="Yun M.H."/>
        </authorList>
    </citation>
    <scope>NUCLEOTIDE SEQUENCE</scope>
    <source>
        <strain evidence="1">20211129_DDA</strain>
        <tissue evidence="1">Liver</tissue>
    </source>
</reference>
<dbReference type="AlphaFoldDB" id="A0AAV7QF23"/>
<gene>
    <name evidence="1" type="ORF">NDU88_004610</name>
</gene>
<dbReference type="EMBL" id="JANPWB010000010">
    <property type="protein sequence ID" value="KAJ1138219.1"/>
    <property type="molecule type" value="Genomic_DNA"/>
</dbReference>
<comment type="caution">
    <text evidence="1">The sequence shown here is derived from an EMBL/GenBank/DDBJ whole genome shotgun (WGS) entry which is preliminary data.</text>
</comment>
<feature type="non-terminal residue" evidence="1">
    <location>
        <position position="1"/>
    </location>
</feature>
<proteinExistence type="predicted"/>
<dbReference type="Proteomes" id="UP001066276">
    <property type="component" value="Chromosome 6"/>
</dbReference>